<feature type="chain" id="PRO_5046538340" evidence="2">
    <location>
        <begin position="23"/>
        <end position="776"/>
    </location>
</feature>
<evidence type="ECO:0000256" key="2">
    <source>
        <dbReference type="SAM" id="SignalP"/>
    </source>
</evidence>
<dbReference type="Proteomes" id="UP001141327">
    <property type="component" value="Unassembled WGS sequence"/>
</dbReference>
<evidence type="ECO:0000313" key="3">
    <source>
        <dbReference type="EMBL" id="KAJ4455972.1"/>
    </source>
</evidence>
<evidence type="ECO:0000256" key="1">
    <source>
        <dbReference type="SAM" id="Phobius"/>
    </source>
</evidence>
<keyword evidence="1" id="KW-0472">Membrane</keyword>
<feature type="signal peptide" evidence="2">
    <location>
        <begin position="1"/>
        <end position="22"/>
    </location>
</feature>
<comment type="caution">
    <text evidence="3">The sequence shown here is derived from an EMBL/GenBank/DDBJ whole genome shotgun (WGS) entry which is preliminary data.</text>
</comment>
<sequence>MGSSHDLISFLLILVMYRRPLSIPFSQLSPLSPTPSTVVSHFNRPGTLSTNTKDAFAPKSDKESVRIVKKCRRRQIGANHSLHFIQVVIGMISFLVALTLAAAVQADNSLTRIPCRANIDYYCSGGMMPARVAFPDPLNSSRILSDVVSVPCSWSSEGFVLTRSGIFPQAVSCSRLASRALSTCPGGFTYPIFNDAEKAEIASAANCTIMYLTTVNAYSMSSWGAPDRVAVNVSGFYDLVYMSLQMHSWFSDFPEIIGQRNTTCLLNATSGHVVDTFVDEFGPGCSFQSSSDCRARADRPLPLDCQPGCNLTALGDDFDICTLSAMCPNSLPAPTRPADVTWVDCRARLASLYLYDWNGAIVEARYQRPGASGPQLSSMVMPSARSGGTDDGYLLHTQGLLPRQVNCPALADRLLMAQPGSPNNYPLVTQAVRLAVSQAETCVLLHVTADDPNGGSAQAARLVASVSALEGLLYATVPRTALLEFGGVWDWHQTQCLISRTTGRLMAVPHLKVVDPSRSYVCSAACNLTGLGAVGRIECGSPVVCSVPRITECIQDCPSYLSGAFSGRLSSMPGPDLFVDGFPVTVLTPSSTERLEWTLPEFITEDGPGVNHTIEVVNPNGQAATFSFRSEEGRPIRGLFNATFPKRAQVGLPFNVTLEARDCWNKSPACSAAGARRWVTIKWNQIPLVPVDDAAVAIPTTESGAELRWTCPEATEETRGRFVAVLVPHRKGTVRVEASVPHFVFQADILVSGLCRTGEGAMCELGCALVSIPRFS</sequence>
<protein>
    <submittedName>
        <fullName evidence="3">Uncharacterized protein</fullName>
    </submittedName>
</protein>
<feature type="transmembrane region" description="Helical" evidence="1">
    <location>
        <begin position="82"/>
        <end position="104"/>
    </location>
</feature>
<accession>A0ABQ8UE79</accession>
<reference evidence="3" key="1">
    <citation type="journal article" date="2022" name="bioRxiv">
        <title>Genomics of Preaxostyla Flagellates Illuminates Evolutionary Transitions and the Path Towards Mitochondrial Loss.</title>
        <authorList>
            <person name="Novak L.V.F."/>
            <person name="Treitli S.C."/>
            <person name="Pyrih J."/>
            <person name="Halakuc P."/>
            <person name="Pipaliya S.V."/>
            <person name="Vacek V."/>
            <person name="Brzon O."/>
            <person name="Soukal P."/>
            <person name="Eme L."/>
            <person name="Dacks J.B."/>
            <person name="Karnkowska A."/>
            <person name="Elias M."/>
            <person name="Hampl V."/>
        </authorList>
    </citation>
    <scope>NUCLEOTIDE SEQUENCE</scope>
    <source>
        <strain evidence="3">RCP-MX</strain>
    </source>
</reference>
<keyword evidence="4" id="KW-1185">Reference proteome</keyword>
<keyword evidence="2" id="KW-0732">Signal</keyword>
<keyword evidence="1" id="KW-0812">Transmembrane</keyword>
<dbReference type="EMBL" id="JAPMOS010000086">
    <property type="protein sequence ID" value="KAJ4455972.1"/>
    <property type="molecule type" value="Genomic_DNA"/>
</dbReference>
<gene>
    <name evidence="3" type="ORF">PAPYR_8934</name>
</gene>
<evidence type="ECO:0000313" key="4">
    <source>
        <dbReference type="Proteomes" id="UP001141327"/>
    </source>
</evidence>
<keyword evidence="1" id="KW-1133">Transmembrane helix</keyword>
<name>A0ABQ8UE79_9EUKA</name>
<proteinExistence type="predicted"/>
<organism evidence="3 4">
    <name type="scientific">Paratrimastix pyriformis</name>
    <dbReference type="NCBI Taxonomy" id="342808"/>
    <lineage>
        <taxon>Eukaryota</taxon>
        <taxon>Metamonada</taxon>
        <taxon>Preaxostyla</taxon>
        <taxon>Paratrimastigidae</taxon>
        <taxon>Paratrimastix</taxon>
    </lineage>
</organism>